<feature type="compositionally biased region" description="Polar residues" evidence="2">
    <location>
        <begin position="1"/>
        <end position="21"/>
    </location>
</feature>
<dbReference type="InterPro" id="IPR053210">
    <property type="entry name" value="ANKRD12"/>
</dbReference>
<feature type="domain" description="KRIT1 ARM-repeats" evidence="4">
    <location>
        <begin position="510"/>
        <end position="657"/>
    </location>
</feature>
<feature type="compositionally biased region" description="Basic and acidic residues" evidence="2">
    <location>
        <begin position="653"/>
        <end position="696"/>
    </location>
</feature>
<feature type="compositionally biased region" description="Basic and acidic residues" evidence="2">
    <location>
        <begin position="722"/>
        <end position="741"/>
    </location>
</feature>
<feature type="repeat" description="ANK" evidence="1">
    <location>
        <begin position="373"/>
        <end position="405"/>
    </location>
</feature>
<dbReference type="Pfam" id="PF24513">
    <property type="entry name" value="DUF7593"/>
    <property type="match status" value="1"/>
</dbReference>
<feature type="compositionally biased region" description="Polar residues" evidence="2">
    <location>
        <begin position="266"/>
        <end position="277"/>
    </location>
</feature>
<keyword evidence="6" id="KW-1185">Reference proteome</keyword>
<dbReference type="InterPro" id="IPR002110">
    <property type="entry name" value="Ankyrin_rpt"/>
</dbReference>
<dbReference type="Gene3D" id="1.25.40.20">
    <property type="entry name" value="Ankyrin repeat-containing domain"/>
    <property type="match status" value="2"/>
</dbReference>
<dbReference type="SUPFAM" id="SSF48403">
    <property type="entry name" value="Ankyrin repeat"/>
    <property type="match status" value="1"/>
</dbReference>
<gene>
    <name evidence="5" type="ORF">QQZ08_011611</name>
</gene>
<name>A0ABR1H8W3_9HYPO</name>
<proteinExistence type="predicted"/>
<evidence type="ECO:0000313" key="5">
    <source>
        <dbReference type="EMBL" id="KAK7417494.1"/>
    </source>
</evidence>
<dbReference type="PANTHER" id="PTHR24149">
    <property type="entry name" value="ANKYRIN REPEAT DOMAIN-CONTAINING PROTEIN 12"/>
    <property type="match status" value="1"/>
</dbReference>
<feature type="compositionally biased region" description="Basic and acidic residues" evidence="2">
    <location>
        <begin position="823"/>
        <end position="867"/>
    </location>
</feature>
<dbReference type="InterPro" id="IPR056015">
    <property type="entry name" value="DUF7593"/>
</dbReference>
<dbReference type="Proteomes" id="UP001498421">
    <property type="component" value="Unassembled WGS sequence"/>
</dbReference>
<feature type="compositionally biased region" description="Low complexity" evidence="2">
    <location>
        <begin position="145"/>
        <end position="160"/>
    </location>
</feature>
<evidence type="ECO:0000256" key="1">
    <source>
        <dbReference type="PROSITE-ProRule" id="PRU00023"/>
    </source>
</evidence>
<feature type="compositionally biased region" description="Basic and acidic residues" evidence="2">
    <location>
        <begin position="87"/>
        <end position="99"/>
    </location>
</feature>
<evidence type="ECO:0000313" key="6">
    <source>
        <dbReference type="Proteomes" id="UP001498421"/>
    </source>
</evidence>
<dbReference type="PANTHER" id="PTHR24149:SF14">
    <property type="entry name" value="ANKYRIN REPEAT DOMAIN 12"/>
    <property type="match status" value="1"/>
</dbReference>
<protein>
    <submittedName>
        <fullName evidence="5">Uncharacterized protein</fullName>
    </submittedName>
</protein>
<dbReference type="InterPro" id="IPR056485">
    <property type="entry name" value="ARM_KRIT1"/>
</dbReference>
<feature type="compositionally biased region" description="Basic and acidic residues" evidence="2">
    <location>
        <begin position="132"/>
        <end position="144"/>
    </location>
</feature>
<dbReference type="SMART" id="SM00248">
    <property type="entry name" value="ANK"/>
    <property type="match status" value="4"/>
</dbReference>
<dbReference type="Pfam" id="PF24521">
    <property type="entry name" value="Ank_KRIT1"/>
    <property type="match status" value="1"/>
</dbReference>
<feature type="compositionally biased region" description="Basic and acidic residues" evidence="2">
    <location>
        <begin position="943"/>
        <end position="961"/>
    </location>
</feature>
<dbReference type="PROSITE" id="PS50297">
    <property type="entry name" value="ANK_REP_REGION"/>
    <property type="match status" value="2"/>
</dbReference>
<dbReference type="PROSITE" id="PS50088">
    <property type="entry name" value="ANK_REPEAT"/>
    <property type="match status" value="2"/>
</dbReference>
<feature type="region of interest" description="Disordered" evidence="2">
    <location>
        <begin position="1090"/>
        <end position="1212"/>
    </location>
</feature>
<comment type="caution">
    <text evidence="5">The sequence shown here is derived from an EMBL/GenBank/DDBJ whole genome shotgun (WGS) entry which is preliminary data.</text>
</comment>
<feature type="repeat" description="ANK" evidence="1">
    <location>
        <begin position="406"/>
        <end position="438"/>
    </location>
</feature>
<dbReference type="EMBL" id="JAZAVK010000185">
    <property type="protein sequence ID" value="KAK7417494.1"/>
    <property type="molecule type" value="Genomic_DNA"/>
</dbReference>
<keyword evidence="1" id="KW-0040">ANK repeat</keyword>
<feature type="region of interest" description="Disordered" evidence="2">
    <location>
        <begin position="466"/>
        <end position="523"/>
    </location>
</feature>
<evidence type="ECO:0000259" key="3">
    <source>
        <dbReference type="Pfam" id="PF24513"/>
    </source>
</evidence>
<feature type="compositionally biased region" description="Basic and acidic residues" evidence="2">
    <location>
        <begin position="748"/>
        <end position="764"/>
    </location>
</feature>
<feature type="compositionally biased region" description="Basic and acidic residues" evidence="2">
    <location>
        <begin position="992"/>
        <end position="1020"/>
    </location>
</feature>
<evidence type="ECO:0000256" key="2">
    <source>
        <dbReference type="SAM" id="MobiDB-lite"/>
    </source>
</evidence>
<evidence type="ECO:0000259" key="4">
    <source>
        <dbReference type="Pfam" id="PF24521"/>
    </source>
</evidence>
<feature type="compositionally biased region" description="Basic and acidic residues" evidence="2">
    <location>
        <begin position="888"/>
        <end position="910"/>
    </location>
</feature>
<feature type="compositionally biased region" description="Basic and acidic residues" evidence="2">
    <location>
        <begin position="189"/>
        <end position="201"/>
    </location>
</feature>
<dbReference type="InterPro" id="IPR036770">
    <property type="entry name" value="Ankyrin_rpt-contain_sf"/>
</dbReference>
<feature type="region of interest" description="Disordered" evidence="2">
    <location>
        <begin position="1"/>
        <end position="329"/>
    </location>
</feature>
<organism evidence="5 6">
    <name type="scientific">Neonectria magnoliae</name>
    <dbReference type="NCBI Taxonomy" id="2732573"/>
    <lineage>
        <taxon>Eukaryota</taxon>
        <taxon>Fungi</taxon>
        <taxon>Dikarya</taxon>
        <taxon>Ascomycota</taxon>
        <taxon>Pezizomycotina</taxon>
        <taxon>Sordariomycetes</taxon>
        <taxon>Hypocreomycetidae</taxon>
        <taxon>Hypocreales</taxon>
        <taxon>Nectriaceae</taxon>
        <taxon>Neonectria</taxon>
    </lineage>
</organism>
<reference evidence="5 6" key="1">
    <citation type="journal article" date="2025" name="Microbiol. Resour. Announc.">
        <title>Draft genome sequences for Neonectria magnoliae and Neonectria punicea, canker pathogens of Liriodendron tulipifera and Acer saccharum in West Virginia.</title>
        <authorList>
            <person name="Petronek H.M."/>
            <person name="Kasson M.T."/>
            <person name="Metheny A.M."/>
            <person name="Stauder C.M."/>
            <person name="Lovett B."/>
            <person name="Lynch S.C."/>
            <person name="Garnas J.R."/>
            <person name="Kasson L.R."/>
            <person name="Stajich J.E."/>
        </authorList>
    </citation>
    <scope>NUCLEOTIDE SEQUENCE [LARGE SCALE GENOMIC DNA]</scope>
    <source>
        <strain evidence="5 6">NRRL 64651</strain>
    </source>
</reference>
<feature type="compositionally biased region" description="Basic and acidic residues" evidence="2">
    <location>
        <begin position="466"/>
        <end position="494"/>
    </location>
</feature>
<feature type="compositionally biased region" description="Basic and acidic residues" evidence="2">
    <location>
        <begin position="1030"/>
        <end position="1073"/>
    </location>
</feature>
<feature type="compositionally biased region" description="Basic and acidic residues" evidence="2">
    <location>
        <begin position="800"/>
        <end position="812"/>
    </location>
</feature>
<accession>A0ABR1H8W3</accession>
<feature type="region of interest" description="Disordered" evidence="2">
    <location>
        <begin position="653"/>
        <end position="1073"/>
    </location>
</feature>
<dbReference type="Pfam" id="PF12796">
    <property type="entry name" value="Ank_2"/>
    <property type="match status" value="1"/>
</dbReference>
<feature type="domain" description="DUF7593" evidence="3">
    <location>
        <begin position="1221"/>
        <end position="1380"/>
    </location>
</feature>
<feature type="compositionally biased region" description="Acidic residues" evidence="2">
    <location>
        <begin position="59"/>
        <end position="68"/>
    </location>
</feature>
<sequence length="1548" mass="176730">MDAQNAAQSDQTRPTGASPQRSGPRRETTSSPAPVSPKPASPAKESRPAAKPSTALDADAPEDRDSDAETIVLPGKDGHSPSKIRKVRQEDKSDGDGDAARPPPKASDSLDADKPPVPRGLADVVKRKRLVGHLDRERQPRSKDASSGLSSAPASPPQQQHQHKQRRRSDGPRSSSDSEQTHPRLSKTTLRDKLKSGERLLPHKRKIPKMDSDDEADGRKVRRQRTTSSAGIESSRLHRESKPVSSKSHHVSRSISPQPRSHRRSVSQLSSYTSNGLGQKKKRLPTPLQPTDYHSDDSSASASPHPRSSKLRGLATPAAGDPNASPIKLAPHKKHLDAHGQTFLARACARGEYEGAKHRLGERPEDLNVADYAGNTPLQIAAINGCENIVKLLIEAGCNLDCVNYDKDTPLLDAVDNGHLGVVKLLLEAGVNPRKANVNGEEPIDRVSDDTENAAEIRAALLEAKKRAGERRRTSEDHHSHHDSHDARDSHAPDSPRQSPATGFGGRRSGTVRSTKTRNDLLYMPLDDKTLRQAAGRGDEETVARILQVKEGYDDPESMVAAARGGHDLVIQLLLGLGGARPDPAPVSSIQPEFATPILAAIGQENIKVLELLLEQQGFDPTRRMEGETYYEIARRRQGTNWKEEEHMLKNAYDEYKRSHKDSVKTKSPTRRDRERDREEREAKRARRAEAKEEARQRKRNLSSPSRDTEPRKKASLPKLTSPKEKRKPDSLAHHGDEHVQKRGPGRPRKEDRISSITVSDREISPTVSHKQLKTKRIESDAAGVSSEGETVKPRRKLVSKGELRGEREKQRRASMVSNASTLKDHPLSPHDLRHDEPSEKHRSDKLSEKYHDRTKALKRDESRDRLAVAGDGSTKRHRASITPDRPSNGDKDDSEVPMKRRRLDGEGKEKRQKRSLSSDERPRKSNAHPEQPTKLLSKSAQKTHDDDRRGGRLDLHRGDSVRSSGSEKQTRVKSEDVDLDMQDAEPPKSSAETDVHVVREKDSEQEKQRLLKQEQDLVVKRAMISAKNRQKEKEEEERKRVEAEEKKKRDLEESRRKAEEEDNKRKEEIQRKDELKRKEEIKLKEEIKQKEEEKKRREEEEREAERKRKEEEERIRREEEERQRREAEEKARLEEEEKRRVEEEKKKKEEEEQRQREEEERLRREQLEREAAEEARRQREEEERKERERREQAHKEELEKKRAAREAELRRQREEQERARLDKLPPLLRWLDTCTNPKLPSIAERFKRMQGVRYDTIRPEANQTAEGREQWVLNTHVALLLGEKDLDLSRYTAWERVPVSALAKKSLWRVEWQLYSLVSEKLWDLGRQLPNYYGDEDPCALRFQTKERLKMEAWDRFFNTDMFFVKVSDLMYTVPNIPHLRHVQLGVEYRELLETEAQGLGWRTTQKWKSDPDASRYHGFAPRYKYYTNGSMVREDMPSVHQTSKLPFAEKRVPRRGFLQVYPDDPEYARVCVEQGLEHLVNGHMSPVLVNGVHASPVSQKSVTPARSLANGATKVLVSSLTEEHMVLNGGLTNGLNGSSTEPHRSD</sequence>